<accession>A4BPP1</accession>
<organism evidence="1 2">
    <name type="scientific">Nitrococcus mobilis Nb-231</name>
    <dbReference type="NCBI Taxonomy" id="314278"/>
    <lineage>
        <taxon>Bacteria</taxon>
        <taxon>Pseudomonadati</taxon>
        <taxon>Pseudomonadota</taxon>
        <taxon>Gammaproteobacteria</taxon>
        <taxon>Chromatiales</taxon>
        <taxon>Ectothiorhodospiraceae</taxon>
        <taxon>Nitrococcus</taxon>
    </lineage>
</organism>
<dbReference type="STRING" id="314278.NB231_12419"/>
<name>A4BPP1_9GAMM</name>
<evidence type="ECO:0000313" key="1">
    <source>
        <dbReference type="EMBL" id="EAR22542.1"/>
    </source>
</evidence>
<dbReference type="RefSeq" id="WP_005003046.1">
    <property type="nucleotide sequence ID" value="NZ_CH672427.1"/>
</dbReference>
<evidence type="ECO:0000313" key="2">
    <source>
        <dbReference type="Proteomes" id="UP000003374"/>
    </source>
</evidence>
<proteinExistence type="predicted"/>
<keyword evidence="2" id="KW-1185">Reference proteome</keyword>
<dbReference type="AlphaFoldDB" id="A4BPP1"/>
<reference evidence="1 2" key="1">
    <citation type="submission" date="2006-02" db="EMBL/GenBank/DDBJ databases">
        <authorList>
            <person name="Waterbury J."/>
            <person name="Ferriera S."/>
            <person name="Johnson J."/>
            <person name="Kravitz S."/>
            <person name="Halpern A."/>
            <person name="Remington K."/>
            <person name="Beeson K."/>
            <person name="Tran B."/>
            <person name="Rogers Y.-H."/>
            <person name="Friedman R."/>
            <person name="Venter J.C."/>
        </authorList>
    </citation>
    <scope>NUCLEOTIDE SEQUENCE [LARGE SCALE GENOMIC DNA]</scope>
    <source>
        <strain evidence="1 2">Nb-231</strain>
    </source>
</reference>
<dbReference type="HOGENOM" id="CLU_2684136_0_0_6"/>
<dbReference type="Proteomes" id="UP000003374">
    <property type="component" value="Unassembled WGS sequence"/>
</dbReference>
<dbReference type="EMBL" id="AAOF01000003">
    <property type="protein sequence ID" value="EAR22542.1"/>
    <property type="molecule type" value="Genomic_DNA"/>
</dbReference>
<dbReference type="eggNOG" id="COG3344">
    <property type="taxonomic scope" value="Bacteria"/>
</dbReference>
<sequence>MLVKSERAGQRVKASLTRWLDQKLKLPVNERKSRVARISEVEFLGFTFRGTKLRWSEAALTDFKHRIRQLTGRS</sequence>
<comment type="caution">
    <text evidence="1">The sequence shown here is derived from an EMBL/GenBank/DDBJ whole genome shotgun (WGS) entry which is preliminary data.</text>
</comment>
<gene>
    <name evidence="1" type="ORF">NB231_12419</name>
</gene>
<protein>
    <submittedName>
        <fullName evidence="1">Group II intron, maturase</fullName>
    </submittedName>
</protein>